<dbReference type="AlphaFoldDB" id="A0AAN9A983"/>
<sequence>MTGSKKENCDEKKRSIARRRWKILAEALQRSNSRDASPDSASTRKFQSFGLLVYEPLGQDFYSVKCISSELKVTIREPWGYSALQDPDVLNNQYKSSSAGEKETGDESKY</sequence>
<evidence type="ECO:0000313" key="2">
    <source>
        <dbReference type="EMBL" id="KAK7078849.1"/>
    </source>
</evidence>
<protein>
    <submittedName>
        <fullName evidence="2">Uncharacterized protein</fullName>
    </submittedName>
</protein>
<name>A0AAN9A983_HALRR</name>
<feature type="region of interest" description="Disordered" evidence="1">
    <location>
        <begin position="90"/>
        <end position="110"/>
    </location>
</feature>
<evidence type="ECO:0000256" key="1">
    <source>
        <dbReference type="SAM" id="MobiDB-lite"/>
    </source>
</evidence>
<feature type="compositionally biased region" description="Basic and acidic residues" evidence="1">
    <location>
        <begin position="100"/>
        <end position="110"/>
    </location>
</feature>
<dbReference type="EMBL" id="JAXCGZ010007647">
    <property type="protein sequence ID" value="KAK7078849.1"/>
    <property type="molecule type" value="Genomic_DNA"/>
</dbReference>
<organism evidence="2 3">
    <name type="scientific">Halocaridina rubra</name>
    <name type="common">Hawaiian red shrimp</name>
    <dbReference type="NCBI Taxonomy" id="373956"/>
    <lineage>
        <taxon>Eukaryota</taxon>
        <taxon>Metazoa</taxon>
        <taxon>Ecdysozoa</taxon>
        <taxon>Arthropoda</taxon>
        <taxon>Crustacea</taxon>
        <taxon>Multicrustacea</taxon>
        <taxon>Malacostraca</taxon>
        <taxon>Eumalacostraca</taxon>
        <taxon>Eucarida</taxon>
        <taxon>Decapoda</taxon>
        <taxon>Pleocyemata</taxon>
        <taxon>Caridea</taxon>
        <taxon>Atyoidea</taxon>
        <taxon>Atyidae</taxon>
        <taxon>Halocaridina</taxon>
    </lineage>
</organism>
<evidence type="ECO:0000313" key="3">
    <source>
        <dbReference type="Proteomes" id="UP001381693"/>
    </source>
</evidence>
<feature type="compositionally biased region" description="Polar residues" evidence="1">
    <location>
        <begin position="90"/>
        <end position="99"/>
    </location>
</feature>
<comment type="caution">
    <text evidence="2">The sequence shown here is derived from an EMBL/GenBank/DDBJ whole genome shotgun (WGS) entry which is preliminary data.</text>
</comment>
<dbReference type="Proteomes" id="UP001381693">
    <property type="component" value="Unassembled WGS sequence"/>
</dbReference>
<accession>A0AAN9A983</accession>
<reference evidence="2 3" key="1">
    <citation type="submission" date="2023-11" db="EMBL/GenBank/DDBJ databases">
        <title>Halocaridina rubra genome assembly.</title>
        <authorList>
            <person name="Smith C."/>
        </authorList>
    </citation>
    <scope>NUCLEOTIDE SEQUENCE [LARGE SCALE GENOMIC DNA]</scope>
    <source>
        <strain evidence="2">EP-1</strain>
        <tissue evidence="2">Whole</tissue>
    </source>
</reference>
<keyword evidence="3" id="KW-1185">Reference proteome</keyword>
<proteinExistence type="predicted"/>
<gene>
    <name evidence="2" type="ORF">SK128_006804</name>
</gene>